<comment type="caution">
    <text evidence="3">The sequence shown here is derived from an EMBL/GenBank/DDBJ whole genome shotgun (WGS) entry which is preliminary data.</text>
</comment>
<name>D2Y9L4_VIBMI</name>
<feature type="domain" description="CzcB-like barrel-sandwich hybrid" evidence="2">
    <location>
        <begin position="73"/>
        <end position="255"/>
    </location>
</feature>
<dbReference type="Gene3D" id="2.40.30.170">
    <property type="match status" value="1"/>
</dbReference>
<dbReference type="EMBL" id="ACYU01000014">
    <property type="protein sequence ID" value="EEW08547.1"/>
    <property type="molecule type" value="Genomic_DNA"/>
</dbReference>
<feature type="transmembrane region" description="Helical" evidence="1">
    <location>
        <begin position="35"/>
        <end position="54"/>
    </location>
</feature>
<gene>
    <name evidence="3" type="primary">mdtN</name>
    <name evidence="3" type="ORF">VMB_02110</name>
</gene>
<evidence type="ECO:0000313" key="3">
    <source>
        <dbReference type="EMBL" id="EEW08547.1"/>
    </source>
</evidence>
<dbReference type="Gene3D" id="2.40.50.100">
    <property type="match status" value="1"/>
</dbReference>
<evidence type="ECO:0000259" key="2">
    <source>
        <dbReference type="Pfam" id="PF25973"/>
    </source>
</evidence>
<evidence type="ECO:0000256" key="1">
    <source>
        <dbReference type="SAM" id="Phobius"/>
    </source>
</evidence>
<dbReference type="Proteomes" id="UP000004827">
    <property type="component" value="Unassembled WGS sequence"/>
</dbReference>
<keyword evidence="1" id="KW-1133">Transmembrane helix</keyword>
<dbReference type="InterPro" id="IPR058647">
    <property type="entry name" value="BSH_CzcB-like"/>
</dbReference>
<evidence type="ECO:0000313" key="4">
    <source>
        <dbReference type="Proteomes" id="UP000004827"/>
    </source>
</evidence>
<keyword evidence="1" id="KW-0812">Transmembrane</keyword>
<reference evidence="3 4" key="1">
    <citation type="journal article" date="2009" name="BMC Evol. Biol.">
        <title>Genomic taxonomy of Vibrios.</title>
        <authorList>
            <person name="Thompson C.C."/>
            <person name="Vicente A.C."/>
            <person name="Souza R.C."/>
            <person name="Vasconcelos A.T."/>
            <person name="Vesth T."/>
            <person name="Alves N.Jr."/>
            <person name="Ussery D.W."/>
            <person name="Iida T."/>
            <person name="Thompson F.L."/>
        </authorList>
    </citation>
    <scope>NUCLEOTIDE SEQUENCE [LARGE SCALE GENOMIC DNA]</scope>
    <source>
        <strain evidence="3 4">VM603</strain>
    </source>
</reference>
<proteinExistence type="predicted"/>
<dbReference type="RefSeq" id="WP_000865023.1">
    <property type="nucleotide sequence ID" value="NZ_ACYU01000014.1"/>
</dbReference>
<dbReference type="SUPFAM" id="SSF51230">
    <property type="entry name" value="Single hybrid motif"/>
    <property type="match status" value="1"/>
</dbReference>
<dbReference type="PANTHER" id="PTHR30386:SF28">
    <property type="entry name" value="EXPORTED PROTEIN"/>
    <property type="match status" value="1"/>
</dbReference>
<dbReference type="InterPro" id="IPR050739">
    <property type="entry name" value="MFP"/>
</dbReference>
<keyword evidence="1" id="KW-0472">Membrane</keyword>
<dbReference type="Pfam" id="PF25973">
    <property type="entry name" value="BSH_CzcB"/>
    <property type="match status" value="1"/>
</dbReference>
<accession>D2Y9L4</accession>
<organism evidence="3 4">
    <name type="scientific">Vibrio mimicus VM603</name>
    <dbReference type="NCBI Taxonomy" id="671074"/>
    <lineage>
        <taxon>Bacteria</taxon>
        <taxon>Pseudomonadati</taxon>
        <taxon>Pseudomonadota</taxon>
        <taxon>Gammaproteobacteria</taxon>
        <taxon>Vibrionales</taxon>
        <taxon>Vibrionaceae</taxon>
        <taxon>Vibrio</taxon>
    </lineage>
</organism>
<protein>
    <submittedName>
        <fullName evidence="3">Multidrug resistance protein mdtN</fullName>
    </submittedName>
</protein>
<dbReference type="Gene3D" id="1.10.287.470">
    <property type="entry name" value="Helix hairpin bin"/>
    <property type="match status" value="1"/>
</dbReference>
<dbReference type="InterPro" id="IPR011053">
    <property type="entry name" value="Single_hybrid_motif"/>
</dbReference>
<dbReference type="AlphaFoldDB" id="D2Y9L4"/>
<sequence length="344" mass="38863">MKVKFHLDKQHQPQSERGMKVMYGQAKRGGYRLRWYLILALVISPLLAMGYYLYRDKVLVIAPAIVTSDPVVIKAAEEGIVGSLNLVTGQSVTEQQVLFEIVNDALSGELDFIRQEIAQLNVNQEESFDYHTLTIENAQKNADQIQQIRKRYEFYKAKGQVSDVDYAAIINLAYSAQNELNSRHIALDDAQNNYQERRLAGSISQARRSLMKELVVKQTQLDQLNVRSPYDGRVVDIPVVEGQQVEKGDPVMVIAKNVMPHVTAYLNPKYLDIAQFGNKAKVKFPDGKTYSATVSQAVEIVSKLPTQLTKPFEGQPAYMKVTLAFDEEVGQSRWIEGMTVEVKF</sequence>
<dbReference type="PANTHER" id="PTHR30386">
    <property type="entry name" value="MEMBRANE FUSION SUBUNIT OF EMRAB-TOLC MULTIDRUG EFFLUX PUMP"/>
    <property type="match status" value="1"/>
</dbReference>